<reference evidence="1" key="1">
    <citation type="submission" date="2014-11" db="EMBL/GenBank/DDBJ databases">
        <authorList>
            <person name="Amaro Gonzalez C."/>
        </authorList>
    </citation>
    <scope>NUCLEOTIDE SEQUENCE</scope>
</reference>
<evidence type="ECO:0000313" key="1">
    <source>
        <dbReference type="EMBL" id="JAH17358.1"/>
    </source>
</evidence>
<reference evidence="1" key="2">
    <citation type="journal article" date="2015" name="Fish Shellfish Immunol.">
        <title>Early steps in the European eel (Anguilla anguilla)-Vibrio vulnificus interaction in the gills: Role of the RtxA13 toxin.</title>
        <authorList>
            <person name="Callol A."/>
            <person name="Pajuelo D."/>
            <person name="Ebbesson L."/>
            <person name="Teles M."/>
            <person name="MacKenzie S."/>
            <person name="Amaro C."/>
        </authorList>
    </citation>
    <scope>NUCLEOTIDE SEQUENCE</scope>
</reference>
<name>A0A0E9QMT7_ANGAN</name>
<dbReference type="AlphaFoldDB" id="A0A0E9QMT7"/>
<accession>A0A0E9QMT7</accession>
<organism evidence="1">
    <name type="scientific">Anguilla anguilla</name>
    <name type="common">European freshwater eel</name>
    <name type="synonym">Muraena anguilla</name>
    <dbReference type="NCBI Taxonomy" id="7936"/>
    <lineage>
        <taxon>Eukaryota</taxon>
        <taxon>Metazoa</taxon>
        <taxon>Chordata</taxon>
        <taxon>Craniata</taxon>
        <taxon>Vertebrata</taxon>
        <taxon>Euteleostomi</taxon>
        <taxon>Actinopterygii</taxon>
        <taxon>Neopterygii</taxon>
        <taxon>Teleostei</taxon>
        <taxon>Anguilliformes</taxon>
        <taxon>Anguillidae</taxon>
        <taxon>Anguilla</taxon>
    </lineage>
</organism>
<protein>
    <submittedName>
        <fullName evidence="1">Uncharacterized protein</fullName>
    </submittedName>
</protein>
<sequence length="42" mass="4928">MLQTGVMVTEYRTEFTSPSLCVKFQLRHLTLNCFTNYLAELQ</sequence>
<proteinExistence type="predicted"/>
<dbReference type="EMBL" id="GBXM01091219">
    <property type="protein sequence ID" value="JAH17358.1"/>
    <property type="molecule type" value="Transcribed_RNA"/>
</dbReference>